<evidence type="ECO:0000256" key="1">
    <source>
        <dbReference type="ARBA" id="ARBA00004613"/>
    </source>
</evidence>
<dbReference type="PANTHER" id="PTHR47295">
    <property type="entry name" value="EG45-LIKE DOMAIN CONTAINING PROTEIN 1-RELATED"/>
    <property type="match status" value="1"/>
</dbReference>
<dbReference type="InterPro" id="IPR009009">
    <property type="entry name" value="RlpA-like_DPBB"/>
</dbReference>
<accession>A0AAV5CYV0</accession>
<evidence type="ECO:0000256" key="3">
    <source>
        <dbReference type="ARBA" id="ARBA00022729"/>
    </source>
</evidence>
<dbReference type="PROSITE" id="PS50842">
    <property type="entry name" value="EXPANSIN_EG45"/>
    <property type="match status" value="1"/>
</dbReference>
<dbReference type="Pfam" id="PF03330">
    <property type="entry name" value="DPBB_1"/>
    <property type="match status" value="1"/>
</dbReference>
<feature type="domain" description="Expansin-like EG45" evidence="5">
    <location>
        <begin position="29"/>
        <end position="131"/>
    </location>
</feature>
<protein>
    <recommendedName>
        <fullName evidence="5">Expansin-like EG45 domain-containing protein</fullName>
    </recommendedName>
</protein>
<evidence type="ECO:0000313" key="6">
    <source>
        <dbReference type="EMBL" id="GJN03839.1"/>
    </source>
</evidence>
<evidence type="ECO:0000259" key="5">
    <source>
        <dbReference type="PROSITE" id="PS50842"/>
    </source>
</evidence>
<keyword evidence="2" id="KW-0964">Secreted</keyword>
<feature type="signal peptide" evidence="4">
    <location>
        <begin position="1"/>
        <end position="26"/>
    </location>
</feature>
<proteinExistence type="predicted"/>
<evidence type="ECO:0000256" key="2">
    <source>
        <dbReference type="ARBA" id="ARBA00022525"/>
    </source>
</evidence>
<organism evidence="6 7">
    <name type="scientific">Eleusine coracana subsp. coracana</name>
    <dbReference type="NCBI Taxonomy" id="191504"/>
    <lineage>
        <taxon>Eukaryota</taxon>
        <taxon>Viridiplantae</taxon>
        <taxon>Streptophyta</taxon>
        <taxon>Embryophyta</taxon>
        <taxon>Tracheophyta</taxon>
        <taxon>Spermatophyta</taxon>
        <taxon>Magnoliopsida</taxon>
        <taxon>Liliopsida</taxon>
        <taxon>Poales</taxon>
        <taxon>Poaceae</taxon>
        <taxon>PACMAD clade</taxon>
        <taxon>Chloridoideae</taxon>
        <taxon>Cynodonteae</taxon>
        <taxon>Eleusininae</taxon>
        <taxon>Eleusine</taxon>
    </lineage>
</organism>
<dbReference type="GO" id="GO:0009627">
    <property type="term" value="P:systemic acquired resistance"/>
    <property type="evidence" value="ECO:0007669"/>
    <property type="project" value="InterPro"/>
</dbReference>
<dbReference type="SMART" id="SM00837">
    <property type="entry name" value="DPBB_1"/>
    <property type="match status" value="1"/>
</dbReference>
<evidence type="ECO:0000256" key="4">
    <source>
        <dbReference type="SAM" id="SignalP"/>
    </source>
</evidence>
<keyword evidence="7" id="KW-1185">Reference proteome</keyword>
<reference evidence="6" key="2">
    <citation type="submission" date="2021-12" db="EMBL/GenBank/DDBJ databases">
        <title>Resequencing data analysis of finger millet.</title>
        <authorList>
            <person name="Hatakeyama M."/>
            <person name="Aluri S."/>
            <person name="Balachadran M.T."/>
            <person name="Sivarajan S.R."/>
            <person name="Poveda L."/>
            <person name="Shimizu-Inatsugi R."/>
            <person name="Schlapbach R."/>
            <person name="Sreeman S.M."/>
            <person name="Shimizu K.K."/>
        </authorList>
    </citation>
    <scope>NUCLEOTIDE SEQUENCE</scope>
</reference>
<name>A0AAV5CYV0_ELECO</name>
<dbReference type="Gene3D" id="2.40.40.10">
    <property type="entry name" value="RlpA-like domain"/>
    <property type="match status" value="1"/>
</dbReference>
<dbReference type="EMBL" id="BQKI01000010">
    <property type="protein sequence ID" value="GJN03839.1"/>
    <property type="molecule type" value="Genomic_DNA"/>
</dbReference>
<sequence length="155" mass="16537">MAMTKMSSMFIVMALALLGAASIVTAASGVATFYTQYTPSACYENANMGNMIAAASDSFWNNGAVCGQCYRVRCTGPAYSGSGNPCTGNSVTVKIVDECASSDGCQSTIDLSKEAFSKIANTDTGEVKVTFNPTYVHAFLFHIQTFFLEVYLVIY</sequence>
<reference evidence="6" key="1">
    <citation type="journal article" date="2018" name="DNA Res.">
        <title>Multiple hybrid de novo genome assembly of finger millet, an orphan allotetraploid crop.</title>
        <authorList>
            <person name="Hatakeyama M."/>
            <person name="Aluri S."/>
            <person name="Balachadran M.T."/>
            <person name="Sivarajan S.R."/>
            <person name="Patrignani A."/>
            <person name="Gruter S."/>
            <person name="Poveda L."/>
            <person name="Shimizu-Inatsugi R."/>
            <person name="Baeten J."/>
            <person name="Francoijs K.J."/>
            <person name="Nataraja K.N."/>
            <person name="Reddy Y.A.N."/>
            <person name="Phadnis S."/>
            <person name="Ravikumar R.L."/>
            <person name="Schlapbach R."/>
            <person name="Sreeman S.M."/>
            <person name="Shimizu K.K."/>
        </authorList>
    </citation>
    <scope>NUCLEOTIDE SEQUENCE</scope>
</reference>
<dbReference type="GO" id="GO:0048046">
    <property type="term" value="C:apoplast"/>
    <property type="evidence" value="ECO:0007669"/>
    <property type="project" value="InterPro"/>
</dbReference>
<dbReference type="InterPro" id="IPR044206">
    <property type="entry name" value="EGC1/2"/>
</dbReference>
<gene>
    <name evidence="6" type="primary">ga21324</name>
    <name evidence="6" type="ORF">PR202_ga21324</name>
</gene>
<dbReference type="FunFam" id="2.40.40.10:FF:000005">
    <property type="entry name" value="Barwin-related endoglucanase"/>
    <property type="match status" value="1"/>
</dbReference>
<keyword evidence="3 4" id="KW-0732">Signal</keyword>
<comment type="caution">
    <text evidence="6">The sequence shown here is derived from an EMBL/GenBank/DDBJ whole genome shotgun (WGS) entry which is preliminary data.</text>
</comment>
<dbReference type="AlphaFoldDB" id="A0AAV5CYV0"/>
<dbReference type="InterPro" id="IPR007112">
    <property type="entry name" value="Expansin/allergen_DPBB_dom"/>
</dbReference>
<dbReference type="SUPFAM" id="SSF50685">
    <property type="entry name" value="Barwin-like endoglucanases"/>
    <property type="match status" value="1"/>
</dbReference>
<feature type="chain" id="PRO_5043540067" description="Expansin-like EG45 domain-containing protein" evidence="4">
    <location>
        <begin position="27"/>
        <end position="155"/>
    </location>
</feature>
<dbReference type="InterPro" id="IPR036908">
    <property type="entry name" value="RlpA-like_sf"/>
</dbReference>
<dbReference type="Proteomes" id="UP001054889">
    <property type="component" value="Unassembled WGS sequence"/>
</dbReference>
<evidence type="ECO:0000313" key="7">
    <source>
        <dbReference type="Proteomes" id="UP001054889"/>
    </source>
</evidence>
<dbReference type="CDD" id="cd22269">
    <property type="entry name" value="DPBB_EG45-like"/>
    <property type="match status" value="1"/>
</dbReference>
<dbReference type="PANTHER" id="PTHR47295:SF2">
    <property type="entry name" value="EG45-LIKE DOMAIN CONTAINING PROTEIN 1-RELATED"/>
    <property type="match status" value="1"/>
</dbReference>
<comment type="subcellular location">
    <subcellularLocation>
        <location evidence="1">Secreted</location>
    </subcellularLocation>
</comment>